<evidence type="ECO:0000259" key="2">
    <source>
        <dbReference type="PROSITE" id="PS51406"/>
    </source>
</evidence>
<evidence type="ECO:0000313" key="3">
    <source>
        <dbReference type="EMBL" id="KFB52558.1"/>
    </source>
</evidence>
<dbReference type="SMART" id="SM00186">
    <property type="entry name" value="FBG"/>
    <property type="match status" value="1"/>
</dbReference>
<dbReference type="Pfam" id="PF00147">
    <property type="entry name" value="Fibrinogen_C"/>
    <property type="match status" value="1"/>
</dbReference>
<gene>
    <name evidence="3" type="ORF">ZHAS_00020801</name>
</gene>
<dbReference type="STRING" id="74873.A0A084WQR4"/>
<dbReference type="PANTHER" id="PTHR19143:SF327">
    <property type="entry name" value="FI21813P1-RELATED"/>
    <property type="match status" value="1"/>
</dbReference>
<dbReference type="PROSITE" id="PS51406">
    <property type="entry name" value="FIBRINOGEN_C_2"/>
    <property type="match status" value="1"/>
</dbReference>
<dbReference type="SUPFAM" id="SSF56496">
    <property type="entry name" value="Fibrinogen C-terminal domain-like"/>
    <property type="match status" value="1"/>
</dbReference>
<dbReference type="AlphaFoldDB" id="A0A084WQR4"/>
<dbReference type="PROSITE" id="PS00514">
    <property type="entry name" value="FIBRINOGEN_C_1"/>
    <property type="match status" value="1"/>
</dbReference>
<dbReference type="CDD" id="cd00087">
    <property type="entry name" value="FReD"/>
    <property type="match status" value="1"/>
</dbReference>
<keyword evidence="1" id="KW-1015">Disulfide bond</keyword>
<dbReference type="EMBL" id="ATLV01025675">
    <property type="status" value="NOT_ANNOTATED_CDS"/>
    <property type="molecule type" value="Genomic_DNA"/>
</dbReference>
<dbReference type="InterPro" id="IPR020837">
    <property type="entry name" value="Fibrinogen_CS"/>
</dbReference>
<evidence type="ECO:0000313" key="4">
    <source>
        <dbReference type="EnsemblMetazoa" id="ASIC020801-PA"/>
    </source>
</evidence>
<dbReference type="Proteomes" id="UP000030765">
    <property type="component" value="Unassembled WGS sequence"/>
</dbReference>
<accession>A0A084WQR4</accession>
<dbReference type="OrthoDB" id="7743108at2759"/>
<protein>
    <submittedName>
        <fullName evidence="3">AGAP010775-PA-like protein</fullName>
    </submittedName>
    <submittedName>
        <fullName evidence="4">Fibrinogen C-terminal domain-containing protein</fullName>
    </submittedName>
</protein>
<name>A0A084WQR4_ANOSI</name>
<dbReference type="InterPro" id="IPR014716">
    <property type="entry name" value="Fibrinogen_a/b/g_C_1"/>
</dbReference>
<reference evidence="3 5" key="1">
    <citation type="journal article" date="2014" name="BMC Genomics">
        <title>Genome sequence of Anopheles sinensis provides insight into genetics basis of mosquito competence for malaria parasites.</title>
        <authorList>
            <person name="Zhou D."/>
            <person name="Zhang D."/>
            <person name="Ding G."/>
            <person name="Shi L."/>
            <person name="Hou Q."/>
            <person name="Ye Y."/>
            <person name="Xu Y."/>
            <person name="Zhou H."/>
            <person name="Xiong C."/>
            <person name="Li S."/>
            <person name="Yu J."/>
            <person name="Hong S."/>
            <person name="Yu X."/>
            <person name="Zou P."/>
            <person name="Chen C."/>
            <person name="Chang X."/>
            <person name="Wang W."/>
            <person name="Lv Y."/>
            <person name="Sun Y."/>
            <person name="Ma L."/>
            <person name="Shen B."/>
            <person name="Zhu C."/>
        </authorList>
    </citation>
    <scope>NUCLEOTIDE SEQUENCE [LARGE SCALE GENOMIC DNA]</scope>
</reference>
<organism evidence="3">
    <name type="scientific">Anopheles sinensis</name>
    <name type="common">Mosquito</name>
    <dbReference type="NCBI Taxonomy" id="74873"/>
    <lineage>
        <taxon>Eukaryota</taxon>
        <taxon>Metazoa</taxon>
        <taxon>Ecdysozoa</taxon>
        <taxon>Arthropoda</taxon>
        <taxon>Hexapoda</taxon>
        <taxon>Insecta</taxon>
        <taxon>Pterygota</taxon>
        <taxon>Neoptera</taxon>
        <taxon>Endopterygota</taxon>
        <taxon>Diptera</taxon>
        <taxon>Nematocera</taxon>
        <taxon>Culicoidea</taxon>
        <taxon>Culicidae</taxon>
        <taxon>Anophelinae</taxon>
        <taxon>Anopheles</taxon>
    </lineage>
</organism>
<dbReference type="InterPro" id="IPR002181">
    <property type="entry name" value="Fibrinogen_a/b/g_C_dom"/>
</dbReference>
<sequence length="184" mass="21485">MISVYCEQSAYGGGWIVFQHRFNGEEDFYRNWVDYRDGFGSLDGEFWLGLENLHQLTSSRKHELMIVVIDTRGNYGYAHYDHFVIDDESENFKLKIVGRYEGTARDTLKQRLGDKFTTKDEDNDGWIYGNCAVSWKGAWWYDSCGSSDLNGPYAKSRKQSIAMTWDNFSGRSLTYTRMMIRHVD</sequence>
<dbReference type="Gene3D" id="3.90.215.10">
    <property type="entry name" value="Gamma Fibrinogen, chain A, domain 1"/>
    <property type="match status" value="1"/>
</dbReference>
<dbReference type="VEuPathDB" id="VectorBase:ASIC020801"/>
<evidence type="ECO:0000256" key="1">
    <source>
        <dbReference type="ARBA" id="ARBA00023157"/>
    </source>
</evidence>
<evidence type="ECO:0000313" key="5">
    <source>
        <dbReference type="Proteomes" id="UP000030765"/>
    </source>
</evidence>
<dbReference type="EMBL" id="KE525397">
    <property type="protein sequence ID" value="KFB52558.1"/>
    <property type="molecule type" value="Genomic_DNA"/>
</dbReference>
<dbReference type="InterPro" id="IPR050373">
    <property type="entry name" value="Fibrinogen_C-term_domain"/>
</dbReference>
<proteinExistence type="predicted"/>
<dbReference type="VEuPathDB" id="VectorBase:ASIS013696"/>
<dbReference type="GO" id="GO:0005615">
    <property type="term" value="C:extracellular space"/>
    <property type="evidence" value="ECO:0007669"/>
    <property type="project" value="TreeGrafter"/>
</dbReference>
<reference evidence="4" key="2">
    <citation type="submission" date="2020-05" db="UniProtKB">
        <authorList>
            <consortium name="EnsemblMetazoa"/>
        </authorList>
    </citation>
    <scope>IDENTIFICATION</scope>
</reference>
<keyword evidence="5" id="KW-1185">Reference proteome</keyword>
<dbReference type="OMA" id="LNGMYYG"/>
<dbReference type="InterPro" id="IPR036056">
    <property type="entry name" value="Fibrinogen-like_C"/>
</dbReference>
<feature type="domain" description="Fibrinogen C-terminal" evidence="2">
    <location>
        <begin position="1"/>
        <end position="184"/>
    </location>
</feature>
<dbReference type="PANTHER" id="PTHR19143">
    <property type="entry name" value="FIBRINOGEN/TENASCIN/ANGIOPOEITIN"/>
    <property type="match status" value="1"/>
</dbReference>
<dbReference type="EnsemblMetazoa" id="ASIC020801-RA">
    <property type="protein sequence ID" value="ASIC020801-PA"/>
    <property type="gene ID" value="ASIC020801"/>
</dbReference>